<sequence>MYVRGTCSLTGDFAAKWHRRINGYDSGPSESSDKAGGGISYQKTQSLPIPAAMDTIFIFTFAVIFLSLLHLTKVLFTSNKTKKQKNLPPSPPSLPIIGHLHHLTKPFHQFLARLSAQHGPILFLRLGIRSVLVVSSAALAEECFTTNDITFANRPKFPTLRLISHNYVGLATATYGPGWREMRRISAIEALSGHRLAFFTDVRAEEARDLARRLLRDAKIGTFTRVELRSRLFGLATNVMMRMMFGKRYYGEEDGDEEARRFKQMVGKVFSFANASNVGDFLPSALGWLARLGVERKLAQIHWYLDRFLQDLVEERRRKLRRAEEEGKSTNKTMLDAILSVQKDQPELYSDTFIKSLFVSLLLAGTDTSSNTIEWAMCLLLNSPEKLVKARKEIDEKLMGNDRLLEEFDLANLPYLHCIIKETLRLYPVVPLLLPHQSLEPCNVGGYDVSSETMLLVNAYAIQRDPTVWSEPTKFMPERFLEPNVGGGKMLPFGMGRRKCPGEGLALKELSLVLGLLIQCFEWRRVSPEEVDLKEGVGLTMPKATPLEVLCMPRQNMMRALSQL</sequence>
<dbReference type="EMBL" id="JANQDX010000015">
    <property type="protein sequence ID" value="KAL0911465.1"/>
    <property type="molecule type" value="Genomic_DNA"/>
</dbReference>
<evidence type="ECO:0000256" key="9">
    <source>
        <dbReference type="ARBA" id="ARBA00023136"/>
    </source>
</evidence>
<keyword evidence="5 10" id="KW-0479">Metal-binding</keyword>
<keyword evidence="11" id="KW-0503">Monooxygenase</keyword>
<evidence type="ECO:0000256" key="8">
    <source>
        <dbReference type="ARBA" id="ARBA00023004"/>
    </source>
</evidence>
<evidence type="ECO:0000256" key="11">
    <source>
        <dbReference type="RuleBase" id="RU000461"/>
    </source>
</evidence>
<keyword evidence="7 11" id="KW-0560">Oxidoreductase</keyword>
<dbReference type="Gene3D" id="1.10.630.10">
    <property type="entry name" value="Cytochrome P450"/>
    <property type="match status" value="1"/>
</dbReference>
<protein>
    <recommendedName>
        <fullName evidence="15">Isoflavone 2'-hydroxylase</fullName>
    </recommendedName>
</protein>
<evidence type="ECO:0000313" key="14">
    <source>
        <dbReference type="Proteomes" id="UP001552299"/>
    </source>
</evidence>
<name>A0ABD0UG13_DENTH</name>
<evidence type="ECO:0000256" key="7">
    <source>
        <dbReference type="ARBA" id="ARBA00023002"/>
    </source>
</evidence>
<keyword evidence="6 12" id="KW-1133">Transmembrane helix</keyword>
<evidence type="ECO:0000313" key="13">
    <source>
        <dbReference type="EMBL" id="KAL0911465.1"/>
    </source>
</evidence>
<dbReference type="InterPro" id="IPR017972">
    <property type="entry name" value="Cyt_P450_CS"/>
</dbReference>
<dbReference type="FunFam" id="1.10.630.10:FF:000026">
    <property type="entry name" value="Cytochrome P450 82C4"/>
    <property type="match status" value="1"/>
</dbReference>
<dbReference type="CDD" id="cd20653">
    <property type="entry name" value="CYP81"/>
    <property type="match status" value="1"/>
</dbReference>
<evidence type="ECO:0008006" key="15">
    <source>
        <dbReference type="Google" id="ProtNLM"/>
    </source>
</evidence>
<dbReference type="GO" id="GO:0046872">
    <property type="term" value="F:metal ion binding"/>
    <property type="evidence" value="ECO:0007669"/>
    <property type="project" value="UniProtKB-KW"/>
</dbReference>
<reference evidence="13 14" key="1">
    <citation type="journal article" date="2024" name="Plant Biotechnol. J.">
        <title>Dendrobium thyrsiflorum genome and its molecular insights into genes involved in important horticultural traits.</title>
        <authorList>
            <person name="Chen B."/>
            <person name="Wang J.Y."/>
            <person name="Zheng P.J."/>
            <person name="Li K.L."/>
            <person name="Liang Y.M."/>
            <person name="Chen X.F."/>
            <person name="Zhang C."/>
            <person name="Zhao X."/>
            <person name="He X."/>
            <person name="Zhang G.Q."/>
            <person name="Liu Z.J."/>
            <person name="Xu Q."/>
        </authorList>
    </citation>
    <scope>NUCLEOTIDE SEQUENCE [LARGE SCALE GENOMIC DNA]</scope>
    <source>
        <strain evidence="13">GZMU011</strain>
    </source>
</reference>
<keyword evidence="9 12" id="KW-0472">Membrane</keyword>
<keyword evidence="14" id="KW-1185">Reference proteome</keyword>
<dbReference type="PANTHER" id="PTHR47947">
    <property type="entry name" value="CYTOCHROME P450 82C3-RELATED"/>
    <property type="match status" value="1"/>
</dbReference>
<dbReference type="InterPro" id="IPR050651">
    <property type="entry name" value="Plant_Cytochrome_P450_Monoox"/>
</dbReference>
<keyword evidence="3 10" id="KW-0349">Heme</keyword>
<gene>
    <name evidence="13" type="ORF">M5K25_019609</name>
</gene>
<evidence type="ECO:0000256" key="4">
    <source>
        <dbReference type="ARBA" id="ARBA00022692"/>
    </source>
</evidence>
<feature type="binding site" description="axial binding residue" evidence="10">
    <location>
        <position position="500"/>
    </location>
    <ligand>
        <name>heme</name>
        <dbReference type="ChEBI" id="CHEBI:30413"/>
    </ligand>
    <ligandPart>
        <name>Fe</name>
        <dbReference type="ChEBI" id="CHEBI:18248"/>
    </ligandPart>
</feature>
<dbReference type="PRINTS" id="PR00385">
    <property type="entry name" value="P450"/>
</dbReference>
<dbReference type="GO" id="GO:0016020">
    <property type="term" value="C:membrane"/>
    <property type="evidence" value="ECO:0007669"/>
    <property type="project" value="UniProtKB-SubCell"/>
</dbReference>
<dbReference type="InterPro" id="IPR036396">
    <property type="entry name" value="Cyt_P450_sf"/>
</dbReference>
<dbReference type="SUPFAM" id="SSF48264">
    <property type="entry name" value="Cytochrome P450"/>
    <property type="match status" value="1"/>
</dbReference>
<evidence type="ECO:0000256" key="6">
    <source>
        <dbReference type="ARBA" id="ARBA00022989"/>
    </source>
</evidence>
<comment type="similarity">
    <text evidence="2 11">Belongs to the cytochrome P450 family.</text>
</comment>
<organism evidence="13 14">
    <name type="scientific">Dendrobium thyrsiflorum</name>
    <name type="common">Pinecone-like raceme dendrobium</name>
    <name type="synonym">Orchid</name>
    <dbReference type="NCBI Taxonomy" id="117978"/>
    <lineage>
        <taxon>Eukaryota</taxon>
        <taxon>Viridiplantae</taxon>
        <taxon>Streptophyta</taxon>
        <taxon>Embryophyta</taxon>
        <taxon>Tracheophyta</taxon>
        <taxon>Spermatophyta</taxon>
        <taxon>Magnoliopsida</taxon>
        <taxon>Liliopsida</taxon>
        <taxon>Asparagales</taxon>
        <taxon>Orchidaceae</taxon>
        <taxon>Epidendroideae</taxon>
        <taxon>Malaxideae</taxon>
        <taxon>Dendrobiinae</taxon>
        <taxon>Dendrobium</taxon>
    </lineage>
</organism>
<dbReference type="PROSITE" id="PS00086">
    <property type="entry name" value="CYTOCHROME_P450"/>
    <property type="match status" value="1"/>
</dbReference>
<dbReference type="InterPro" id="IPR001128">
    <property type="entry name" value="Cyt_P450"/>
</dbReference>
<dbReference type="Pfam" id="PF00067">
    <property type="entry name" value="p450"/>
    <property type="match status" value="1"/>
</dbReference>
<evidence type="ECO:0000256" key="2">
    <source>
        <dbReference type="ARBA" id="ARBA00010617"/>
    </source>
</evidence>
<keyword evidence="4 12" id="KW-0812">Transmembrane</keyword>
<comment type="caution">
    <text evidence="13">The sequence shown here is derived from an EMBL/GenBank/DDBJ whole genome shotgun (WGS) entry which is preliminary data.</text>
</comment>
<evidence type="ECO:0000256" key="10">
    <source>
        <dbReference type="PIRSR" id="PIRSR602401-1"/>
    </source>
</evidence>
<comment type="subcellular location">
    <subcellularLocation>
        <location evidence="1">Membrane</location>
        <topology evidence="1">Single-pass membrane protein</topology>
    </subcellularLocation>
</comment>
<dbReference type="PRINTS" id="PR00463">
    <property type="entry name" value="EP450I"/>
</dbReference>
<dbReference type="PANTHER" id="PTHR47947:SF62">
    <property type="entry name" value="CYTOCHROME P450, FAMILY 81, SUBFAMILY D, POLYPEPTIDE 5"/>
    <property type="match status" value="1"/>
</dbReference>
<evidence type="ECO:0000256" key="3">
    <source>
        <dbReference type="ARBA" id="ARBA00022617"/>
    </source>
</evidence>
<evidence type="ECO:0000256" key="12">
    <source>
        <dbReference type="SAM" id="Phobius"/>
    </source>
</evidence>
<feature type="transmembrane region" description="Helical" evidence="12">
    <location>
        <begin position="56"/>
        <end position="76"/>
    </location>
</feature>
<evidence type="ECO:0000256" key="5">
    <source>
        <dbReference type="ARBA" id="ARBA00022723"/>
    </source>
</evidence>
<dbReference type="GO" id="GO:0004497">
    <property type="term" value="F:monooxygenase activity"/>
    <property type="evidence" value="ECO:0007669"/>
    <property type="project" value="UniProtKB-KW"/>
</dbReference>
<proteinExistence type="inferred from homology"/>
<keyword evidence="8 10" id="KW-0408">Iron</keyword>
<dbReference type="AlphaFoldDB" id="A0ABD0UG13"/>
<accession>A0ABD0UG13</accession>
<evidence type="ECO:0000256" key="1">
    <source>
        <dbReference type="ARBA" id="ARBA00004167"/>
    </source>
</evidence>
<dbReference type="Proteomes" id="UP001552299">
    <property type="component" value="Unassembled WGS sequence"/>
</dbReference>
<dbReference type="InterPro" id="IPR002401">
    <property type="entry name" value="Cyt_P450_E_grp-I"/>
</dbReference>
<comment type="cofactor">
    <cofactor evidence="10">
        <name>heme</name>
        <dbReference type="ChEBI" id="CHEBI:30413"/>
    </cofactor>
</comment>